<dbReference type="GO" id="GO:0005886">
    <property type="term" value="C:plasma membrane"/>
    <property type="evidence" value="ECO:0007669"/>
    <property type="project" value="UniProtKB-SubCell"/>
</dbReference>
<dbReference type="KEGG" id="pmad:BAY61_18820"/>
<dbReference type="InterPro" id="IPR051084">
    <property type="entry name" value="H+-coupled_symporters"/>
</dbReference>
<evidence type="ECO:0000256" key="2">
    <source>
        <dbReference type="ARBA" id="ARBA00008240"/>
    </source>
</evidence>
<dbReference type="InterPro" id="IPR005829">
    <property type="entry name" value="Sugar_transporter_CS"/>
</dbReference>
<keyword evidence="6" id="KW-0769">Symport</keyword>
<keyword evidence="8" id="KW-0472">Membrane</keyword>
<dbReference type="Gene3D" id="1.20.1250.20">
    <property type="entry name" value="MFS general substrate transporter like domains"/>
    <property type="match status" value="2"/>
</dbReference>
<keyword evidence="10" id="KW-1185">Reference proteome</keyword>
<organism evidence="9 10">
    <name type="scientific">Prauserella marina</name>
    <dbReference type="NCBI Taxonomy" id="530584"/>
    <lineage>
        <taxon>Bacteria</taxon>
        <taxon>Bacillati</taxon>
        <taxon>Actinomycetota</taxon>
        <taxon>Actinomycetes</taxon>
        <taxon>Pseudonocardiales</taxon>
        <taxon>Pseudonocardiaceae</taxon>
        <taxon>Prauserella</taxon>
    </lineage>
</organism>
<dbReference type="Proteomes" id="UP000199494">
    <property type="component" value="Unassembled WGS sequence"/>
</dbReference>
<evidence type="ECO:0000313" key="10">
    <source>
        <dbReference type="Proteomes" id="UP000199494"/>
    </source>
</evidence>
<evidence type="ECO:0000256" key="1">
    <source>
        <dbReference type="ARBA" id="ARBA00004651"/>
    </source>
</evidence>
<dbReference type="PANTHER" id="PTHR43528:SF1">
    <property type="entry name" value="ALPHA-KETOGLUTARATE PERMEASE"/>
    <property type="match status" value="1"/>
</dbReference>
<evidence type="ECO:0000313" key="9">
    <source>
        <dbReference type="EMBL" id="SDD53711.1"/>
    </source>
</evidence>
<evidence type="ECO:0000256" key="8">
    <source>
        <dbReference type="ARBA" id="ARBA00023136"/>
    </source>
</evidence>
<dbReference type="PANTHER" id="PTHR43528">
    <property type="entry name" value="ALPHA-KETOGLUTARATE PERMEASE"/>
    <property type="match status" value="1"/>
</dbReference>
<evidence type="ECO:0000256" key="7">
    <source>
        <dbReference type="ARBA" id="ARBA00022989"/>
    </source>
</evidence>
<sequence length="445" mass="46298">MSEPGVTAARAPRAERLSRAHRKALGAAVLGWTVDMYDLLVILHVASYVSAAFFPAEAGSLVGLTATYATFAVSLVVRPLGALVFGSFADRAGRRPAMMLAVIGAGVSTALMGLLPGVATLGIAAPVLLIVLRIVQGMFVGGITASTHTLATETLPERWRGMAAGLIKGGGASLAVVVINLLVIALGALLGQAAFADWGWRVLFVVALAGSIVNYLVLRRVEESPAWVARQAARGTSPAKIQPGRALFSRRWRTVTLAAVAIVFTASAPYYLTTGILPTVYKQVLHMSQDSASLFLIVNVVLSAAVAVVCGHLSQRVGRRKVFLVSGAACLVLIPGLYLVMSTGPGEWLLLVCGAVMVMASGAISAPLIIFVNELFPTEIRSTATAFSWNVGYGLSGLLPTLVTGISAGVSSIIPTLIVVSAVLSAVFLALTLRAKETRGALNES</sequence>
<dbReference type="InterPro" id="IPR020846">
    <property type="entry name" value="MFS_dom"/>
</dbReference>
<comment type="subcellular location">
    <subcellularLocation>
        <location evidence="1">Cell membrane</location>
        <topology evidence="1">Multi-pass membrane protein</topology>
    </subcellularLocation>
</comment>
<evidence type="ECO:0000256" key="5">
    <source>
        <dbReference type="ARBA" id="ARBA00022692"/>
    </source>
</evidence>
<dbReference type="AlphaFoldDB" id="A0A222VS37"/>
<keyword evidence="3" id="KW-0813">Transport</keyword>
<dbReference type="PROSITE" id="PS50850">
    <property type="entry name" value="MFS"/>
    <property type="match status" value="1"/>
</dbReference>
<name>A0A222VS37_9PSEU</name>
<keyword evidence="7" id="KW-1133">Transmembrane helix</keyword>
<dbReference type="Pfam" id="PF07690">
    <property type="entry name" value="MFS_1"/>
    <property type="match status" value="1"/>
</dbReference>
<gene>
    <name evidence="9" type="ORF">SAMN05421630_109287</name>
</gene>
<comment type="similarity">
    <text evidence="2">Belongs to the major facilitator superfamily. Metabolite:H+ Symporter (MHS) family (TC 2.A.1.6) family.</text>
</comment>
<proteinExistence type="inferred from homology"/>
<dbReference type="RefSeq" id="WP_170140160.1">
    <property type="nucleotide sequence ID" value="NZ_CP016353.1"/>
</dbReference>
<dbReference type="InterPro" id="IPR036259">
    <property type="entry name" value="MFS_trans_sf"/>
</dbReference>
<keyword evidence="5" id="KW-0812">Transmembrane</keyword>
<evidence type="ECO:0000256" key="3">
    <source>
        <dbReference type="ARBA" id="ARBA00022448"/>
    </source>
</evidence>
<dbReference type="SUPFAM" id="SSF103473">
    <property type="entry name" value="MFS general substrate transporter"/>
    <property type="match status" value="1"/>
</dbReference>
<keyword evidence="4" id="KW-1003">Cell membrane</keyword>
<evidence type="ECO:0000256" key="4">
    <source>
        <dbReference type="ARBA" id="ARBA00022475"/>
    </source>
</evidence>
<protein>
    <submittedName>
        <fullName evidence="9">Sugar phosphate permease</fullName>
    </submittedName>
</protein>
<dbReference type="GO" id="GO:0015293">
    <property type="term" value="F:symporter activity"/>
    <property type="evidence" value="ECO:0007669"/>
    <property type="project" value="UniProtKB-KW"/>
</dbReference>
<dbReference type="InterPro" id="IPR011701">
    <property type="entry name" value="MFS"/>
</dbReference>
<accession>A0A222VS37</accession>
<dbReference type="PROSITE" id="PS00217">
    <property type="entry name" value="SUGAR_TRANSPORT_2"/>
    <property type="match status" value="1"/>
</dbReference>
<reference evidence="9 10" key="1">
    <citation type="submission" date="2016-10" db="EMBL/GenBank/DDBJ databases">
        <authorList>
            <person name="de Groot N.N."/>
        </authorList>
    </citation>
    <scope>NUCLEOTIDE SEQUENCE [LARGE SCALE GENOMIC DNA]</scope>
    <source>
        <strain evidence="9 10">CGMCC 4.5506</strain>
    </source>
</reference>
<dbReference type="STRING" id="530584.SAMN05421630_109287"/>
<evidence type="ECO:0000256" key="6">
    <source>
        <dbReference type="ARBA" id="ARBA00022847"/>
    </source>
</evidence>
<dbReference type="EMBL" id="FMZE01000009">
    <property type="protein sequence ID" value="SDD53711.1"/>
    <property type="molecule type" value="Genomic_DNA"/>
</dbReference>